<dbReference type="InterPro" id="IPR005835">
    <property type="entry name" value="NTP_transferase_dom"/>
</dbReference>
<dbReference type="SUPFAM" id="SSF53448">
    <property type="entry name" value="Nucleotide-diphospho-sugar transferases"/>
    <property type="match status" value="1"/>
</dbReference>
<dbReference type="Proteomes" id="UP000515928">
    <property type="component" value="Chromosome"/>
</dbReference>
<evidence type="ECO:0000259" key="1">
    <source>
        <dbReference type="Pfam" id="PF00483"/>
    </source>
</evidence>
<keyword evidence="3" id="KW-1185">Reference proteome</keyword>
<proteinExistence type="predicted"/>
<dbReference type="Pfam" id="PF00483">
    <property type="entry name" value="NTP_transferase"/>
    <property type="match status" value="1"/>
</dbReference>
<reference evidence="2 3" key="1">
    <citation type="submission" date="2020-08" db="EMBL/GenBank/DDBJ databases">
        <title>Genome sequence of Erysipelothrix inopinata DSM 15511T.</title>
        <authorList>
            <person name="Hyun D.-W."/>
            <person name="Bae J.-W."/>
        </authorList>
    </citation>
    <scope>NUCLEOTIDE SEQUENCE [LARGE SCALE GENOMIC DNA]</scope>
    <source>
        <strain evidence="2 3">DSM 15511</strain>
    </source>
</reference>
<keyword evidence="2" id="KW-0808">Transferase</keyword>
<protein>
    <submittedName>
        <fullName evidence="2">Nucleotidyltransferase</fullName>
    </submittedName>
</protein>
<dbReference type="RefSeq" id="WP_187534260.1">
    <property type="nucleotide sequence ID" value="NZ_CBCSHU010000001.1"/>
</dbReference>
<sequence>MEDLTLVILAAGMGSRYGGLKQIDKFGKSGEAIIDFSIYDAIQAGFNKLVLIIREEHEAIFEEELVAKIRPHINVEYAFQNIKDVPEWFEGVEGREKPWGTTHALLSARKHVTGPFMIINADDYYGKQAFVEMAKFLKESVADDKASMMGYIVDNTITDNGTVTRGVCKDKEGFLVDIVETDGIKRTDKGVVGGPDEALIPDGTLVSMNFWGFTPAIFDLMDSKFERFLKEDVAGNPMKAEALLPNDVGSLIDDGKLSVQILQTPDRWFGVTYQEDKPMVLAQFDKFQTDGTYPSKLWK</sequence>
<dbReference type="Gene3D" id="3.90.550.10">
    <property type="entry name" value="Spore Coat Polysaccharide Biosynthesis Protein SpsA, Chain A"/>
    <property type="match status" value="1"/>
</dbReference>
<dbReference type="GO" id="GO:0016740">
    <property type="term" value="F:transferase activity"/>
    <property type="evidence" value="ECO:0007669"/>
    <property type="project" value="UniProtKB-KW"/>
</dbReference>
<accession>A0A7G9RZU7</accession>
<feature type="domain" description="Nucleotidyl transferase" evidence="1">
    <location>
        <begin position="7"/>
        <end position="166"/>
    </location>
</feature>
<dbReference type="AlphaFoldDB" id="A0A7G9RZU7"/>
<dbReference type="InterPro" id="IPR029044">
    <property type="entry name" value="Nucleotide-diphossugar_trans"/>
</dbReference>
<evidence type="ECO:0000313" key="3">
    <source>
        <dbReference type="Proteomes" id="UP000515928"/>
    </source>
</evidence>
<gene>
    <name evidence="2" type="ORF">H9L01_01800</name>
</gene>
<evidence type="ECO:0000313" key="2">
    <source>
        <dbReference type="EMBL" id="QNN61122.1"/>
    </source>
</evidence>
<organism evidence="2 3">
    <name type="scientific">Erysipelothrix inopinata</name>
    <dbReference type="NCBI Taxonomy" id="225084"/>
    <lineage>
        <taxon>Bacteria</taxon>
        <taxon>Bacillati</taxon>
        <taxon>Bacillota</taxon>
        <taxon>Erysipelotrichia</taxon>
        <taxon>Erysipelotrichales</taxon>
        <taxon>Erysipelotrichaceae</taxon>
        <taxon>Erysipelothrix</taxon>
    </lineage>
</organism>
<dbReference type="KEGG" id="eio:H9L01_01800"/>
<name>A0A7G9RZU7_9FIRM</name>
<dbReference type="EMBL" id="CP060715">
    <property type="protein sequence ID" value="QNN61122.1"/>
    <property type="molecule type" value="Genomic_DNA"/>
</dbReference>